<evidence type="ECO:0000256" key="1">
    <source>
        <dbReference type="ARBA" id="ARBA00005187"/>
    </source>
</evidence>
<dbReference type="EC" id="6.3.5.4" evidence="3"/>
<keyword evidence="7 9" id="KW-0315">Glutamine amidotransferase</keyword>
<gene>
    <name evidence="13" type="primary">asnB</name>
    <name evidence="13" type="ORF">EAH86_16505</name>
</gene>
<dbReference type="PROSITE" id="PS51278">
    <property type="entry name" value="GATASE_TYPE_2"/>
    <property type="match status" value="1"/>
</dbReference>
<dbReference type="SUPFAM" id="SSF52402">
    <property type="entry name" value="Adenine nucleotide alpha hydrolases-like"/>
    <property type="match status" value="1"/>
</dbReference>
<dbReference type="InterPro" id="IPR051786">
    <property type="entry name" value="ASN_synthetase/amidase"/>
</dbReference>
<dbReference type="GO" id="GO:0005524">
    <property type="term" value="F:ATP binding"/>
    <property type="evidence" value="ECO:0007669"/>
    <property type="project" value="UniProtKB-KW"/>
</dbReference>
<dbReference type="PANTHER" id="PTHR43284">
    <property type="entry name" value="ASPARAGINE SYNTHETASE (GLUTAMINE-HYDROLYZING)"/>
    <property type="match status" value="1"/>
</dbReference>
<name>A0A502CNY2_9MICO</name>
<dbReference type="NCBIfam" id="TIGR01536">
    <property type="entry name" value="asn_synth_AEB"/>
    <property type="match status" value="1"/>
</dbReference>
<evidence type="ECO:0000256" key="7">
    <source>
        <dbReference type="ARBA" id="ARBA00022962"/>
    </source>
</evidence>
<dbReference type="PANTHER" id="PTHR43284:SF1">
    <property type="entry name" value="ASPARAGINE SYNTHETASE"/>
    <property type="match status" value="1"/>
</dbReference>
<comment type="pathway">
    <text evidence="1">Amino-acid biosynthesis; L-asparagine biosynthesis; L-asparagine from L-aspartate (L-Gln route): step 1/1.</text>
</comment>
<evidence type="ECO:0000256" key="4">
    <source>
        <dbReference type="ARBA" id="ARBA00022741"/>
    </source>
</evidence>
<dbReference type="InterPro" id="IPR033738">
    <property type="entry name" value="AsnB_N"/>
</dbReference>
<evidence type="ECO:0000256" key="10">
    <source>
        <dbReference type="PIRSR" id="PIRSR001589-2"/>
    </source>
</evidence>
<reference evidence="13 14" key="1">
    <citation type="journal article" date="2019" name="Environ. Microbiol.">
        <title>Species interactions and distinct microbial communities in high Arctic permafrost affected cryosols are associated with the CH4 and CO2 gas fluxes.</title>
        <authorList>
            <person name="Altshuler I."/>
            <person name="Hamel J."/>
            <person name="Turney S."/>
            <person name="Magnuson E."/>
            <person name="Levesque R."/>
            <person name="Greer C."/>
            <person name="Whyte L.G."/>
        </authorList>
    </citation>
    <scope>NUCLEOTIDE SEQUENCE [LARGE SCALE GENOMIC DNA]</scope>
    <source>
        <strain evidence="13 14">S9.3A</strain>
    </source>
</reference>
<evidence type="ECO:0000313" key="14">
    <source>
        <dbReference type="Proteomes" id="UP000317722"/>
    </source>
</evidence>
<evidence type="ECO:0000256" key="5">
    <source>
        <dbReference type="ARBA" id="ARBA00022840"/>
    </source>
</evidence>
<organism evidence="13 14">
    <name type="scientific">Pedococcus bigeumensis</name>
    <dbReference type="NCBI Taxonomy" id="433644"/>
    <lineage>
        <taxon>Bacteria</taxon>
        <taxon>Bacillati</taxon>
        <taxon>Actinomycetota</taxon>
        <taxon>Actinomycetes</taxon>
        <taxon>Micrococcales</taxon>
        <taxon>Intrasporangiaceae</taxon>
        <taxon>Pedococcus</taxon>
    </lineage>
</organism>
<proteinExistence type="inferred from homology"/>
<dbReference type="InterPro" id="IPR006426">
    <property type="entry name" value="Asn_synth_AEB"/>
</dbReference>
<feature type="site" description="Important for beta-aspartyl-AMP intermediate formation" evidence="11">
    <location>
        <position position="360"/>
    </location>
</feature>
<dbReference type="PIRSF" id="PIRSF001589">
    <property type="entry name" value="Asn_synthetase_glu-h"/>
    <property type="match status" value="1"/>
</dbReference>
<evidence type="ECO:0000256" key="9">
    <source>
        <dbReference type="PIRSR" id="PIRSR001589-1"/>
    </source>
</evidence>
<feature type="binding site" evidence="10">
    <location>
        <position position="96"/>
    </location>
    <ligand>
        <name>L-glutamine</name>
        <dbReference type="ChEBI" id="CHEBI:58359"/>
    </ligand>
</feature>
<dbReference type="InterPro" id="IPR014729">
    <property type="entry name" value="Rossmann-like_a/b/a_fold"/>
</dbReference>
<dbReference type="OrthoDB" id="9763290at2"/>
<keyword evidence="6 9" id="KW-0061">Asparagine biosynthesis</keyword>
<dbReference type="AlphaFoldDB" id="A0A502CNY2"/>
<comment type="catalytic activity">
    <reaction evidence="8">
        <text>L-aspartate + L-glutamine + ATP + H2O = L-asparagine + L-glutamate + AMP + diphosphate + H(+)</text>
        <dbReference type="Rhea" id="RHEA:12228"/>
        <dbReference type="ChEBI" id="CHEBI:15377"/>
        <dbReference type="ChEBI" id="CHEBI:15378"/>
        <dbReference type="ChEBI" id="CHEBI:29985"/>
        <dbReference type="ChEBI" id="CHEBI:29991"/>
        <dbReference type="ChEBI" id="CHEBI:30616"/>
        <dbReference type="ChEBI" id="CHEBI:33019"/>
        <dbReference type="ChEBI" id="CHEBI:58048"/>
        <dbReference type="ChEBI" id="CHEBI:58359"/>
        <dbReference type="ChEBI" id="CHEBI:456215"/>
        <dbReference type="EC" id="6.3.5.4"/>
    </reaction>
</comment>
<protein>
    <recommendedName>
        <fullName evidence="3">asparagine synthase (glutamine-hydrolyzing)</fullName>
        <ecNumber evidence="3">6.3.5.4</ecNumber>
    </recommendedName>
</protein>
<dbReference type="CDD" id="cd01991">
    <property type="entry name" value="Asn_synthase_B_C"/>
    <property type="match status" value="1"/>
</dbReference>
<evidence type="ECO:0000256" key="3">
    <source>
        <dbReference type="ARBA" id="ARBA00012737"/>
    </source>
</evidence>
<dbReference type="Proteomes" id="UP000317722">
    <property type="component" value="Unassembled WGS sequence"/>
</dbReference>
<evidence type="ECO:0000256" key="8">
    <source>
        <dbReference type="ARBA" id="ARBA00048741"/>
    </source>
</evidence>
<feature type="domain" description="Glutamine amidotransferase type-2" evidence="12">
    <location>
        <begin position="2"/>
        <end position="208"/>
    </location>
</feature>
<dbReference type="Gene3D" id="3.60.20.10">
    <property type="entry name" value="Glutamine Phosphoribosylpyrophosphate, subunit 1, domain 1"/>
    <property type="match status" value="1"/>
</dbReference>
<dbReference type="CDD" id="cd00712">
    <property type="entry name" value="AsnB"/>
    <property type="match status" value="1"/>
</dbReference>
<feature type="active site" description="For GATase activity" evidence="9">
    <location>
        <position position="2"/>
    </location>
</feature>
<keyword evidence="13" id="KW-0436">Ligase</keyword>
<dbReference type="InterPro" id="IPR017932">
    <property type="entry name" value="GATase_2_dom"/>
</dbReference>
<dbReference type="GO" id="GO:0006529">
    <property type="term" value="P:asparagine biosynthetic process"/>
    <property type="evidence" value="ECO:0007669"/>
    <property type="project" value="UniProtKB-KW"/>
</dbReference>
<dbReference type="GO" id="GO:0004066">
    <property type="term" value="F:asparagine synthase (glutamine-hydrolyzing) activity"/>
    <property type="evidence" value="ECO:0007669"/>
    <property type="project" value="UniProtKB-EC"/>
</dbReference>
<keyword evidence="9" id="KW-0028">Amino-acid biosynthesis</keyword>
<comment type="similarity">
    <text evidence="2">Belongs to the asparagine synthetase family.</text>
</comment>
<dbReference type="GO" id="GO:0005829">
    <property type="term" value="C:cytosol"/>
    <property type="evidence" value="ECO:0007669"/>
    <property type="project" value="TreeGrafter"/>
</dbReference>
<sequence length="616" mass="67936">MCGIAGVLRFDGQPVDPALVAAMADRLEHRGPDDRGQWLESSVGLGHTRLSIIDPHGSPQPMESADGRFHITFNGEIFNYRELRSRLDYPFRTNGDTEVVLALFTAYGVQALQHLRGQFAFAVYDRETGGVTLARDRMGILPLVYSLDHASLTFGSEVKALLPAIGEPRLDETSLAHYLRRRAVPAPDTLYAGVRKLPPGHVLSVSASGKADLRAYWTPPPPAQVMRIDPQEAVDLVDQRLQDAVRDAMVADVPVGSYLSGGVDSSLIVAMASRLTDTPMHTFCASFGDPRFDEVEHARRVSDLFGTNHHEVALDASGFQDLWPRLTVHRDAPVSEPADIAVFLLAQDARQHVKVALSGEGSDELFAGYPKYRFADLTIRAGLVPAAVRRPLLHLAERAAPTSATRARIAARALMEGSTAERAVGWFAPFTTTEVAAMLGRPMAPEPPAPPHRDGIDLLCRMDLAGWLPDNLLERGDRMSMAASLEVRPPFLDHRLVETAMRLPSDVKVRDGQTKWVVKEVADRYLPQSITQRRKVGFKVPLDAWFRTGMRDLSRDLLLSSDSITSSWIEPSAVRALLDSHTSGRRNEEARLWTLLSLEQWARTCLRSTAEVPGSH</sequence>
<dbReference type="Gene3D" id="3.40.50.620">
    <property type="entry name" value="HUPs"/>
    <property type="match status" value="1"/>
</dbReference>
<keyword evidence="14" id="KW-1185">Reference proteome</keyword>
<evidence type="ECO:0000256" key="2">
    <source>
        <dbReference type="ARBA" id="ARBA00005752"/>
    </source>
</evidence>
<dbReference type="SUPFAM" id="SSF56235">
    <property type="entry name" value="N-terminal nucleophile aminohydrolases (Ntn hydrolases)"/>
    <property type="match status" value="1"/>
</dbReference>
<evidence type="ECO:0000256" key="11">
    <source>
        <dbReference type="PIRSR" id="PIRSR001589-3"/>
    </source>
</evidence>
<dbReference type="EMBL" id="RCZM01000006">
    <property type="protein sequence ID" value="TPG13839.1"/>
    <property type="molecule type" value="Genomic_DNA"/>
</dbReference>
<dbReference type="InterPro" id="IPR001962">
    <property type="entry name" value="Asn_synthase"/>
</dbReference>
<dbReference type="Pfam" id="PF00733">
    <property type="entry name" value="Asn_synthase"/>
    <property type="match status" value="1"/>
</dbReference>
<keyword evidence="5 10" id="KW-0067">ATP-binding</keyword>
<evidence type="ECO:0000259" key="12">
    <source>
        <dbReference type="PROSITE" id="PS51278"/>
    </source>
</evidence>
<accession>A0A502CNY2</accession>
<evidence type="ECO:0000313" key="13">
    <source>
        <dbReference type="EMBL" id="TPG13839.1"/>
    </source>
</evidence>
<keyword evidence="4 10" id="KW-0547">Nucleotide-binding</keyword>
<dbReference type="Pfam" id="PF13537">
    <property type="entry name" value="GATase_7"/>
    <property type="match status" value="1"/>
</dbReference>
<evidence type="ECO:0000256" key="6">
    <source>
        <dbReference type="ARBA" id="ARBA00022888"/>
    </source>
</evidence>
<feature type="binding site" evidence="10">
    <location>
        <begin position="358"/>
        <end position="359"/>
    </location>
    <ligand>
        <name>ATP</name>
        <dbReference type="ChEBI" id="CHEBI:30616"/>
    </ligand>
</feature>
<dbReference type="InterPro" id="IPR029055">
    <property type="entry name" value="Ntn_hydrolases_N"/>
</dbReference>
<comment type="caution">
    <text evidence="13">The sequence shown here is derived from an EMBL/GenBank/DDBJ whole genome shotgun (WGS) entry which is preliminary data.</text>
</comment>